<accession>A0A1L9UQ13</accession>
<dbReference type="RefSeq" id="XP_067481000.1">
    <property type="nucleotide sequence ID" value="XM_067620780.1"/>
</dbReference>
<organism evidence="2 3">
    <name type="scientific">Aspergillus brasiliensis (strain CBS 101740 / IMI 381727 / IBT 21946)</name>
    <dbReference type="NCBI Taxonomy" id="767769"/>
    <lineage>
        <taxon>Eukaryota</taxon>
        <taxon>Fungi</taxon>
        <taxon>Dikarya</taxon>
        <taxon>Ascomycota</taxon>
        <taxon>Pezizomycotina</taxon>
        <taxon>Eurotiomycetes</taxon>
        <taxon>Eurotiomycetidae</taxon>
        <taxon>Eurotiales</taxon>
        <taxon>Aspergillaceae</taxon>
        <taxon>Aspergillus</taxon>
        <taxon>Aspergillus subgen. Circumdati</taxon>
    </lineage>
</organism>
<feature type="compositionally biased region" description="Low complexity" evidence="1">
    <location>
        <begin position="103"/>
        <end position="112"/>
    </location>
</feature>
<protein>
    <submittedName>
        <fullName evidence="2">Uncharacterized protein</fullName>
    </submittedName>
</protein>
<gene>
    <name evidence="2" type="ORF">ASPBRDRAFT_194673</name>
</gene>
<dbReference type="STRING" id="767769.A0A1L9UQ13"/>
<dbReference type="GeneID" id="93573268"/>
<name>A0A1L9UQ13_ASPBC</name>
<feature type="compositionally biased region" description="Basic and acidic residues" evidence="1">
    <location>
        <begin position="113"/>
        <end position="125"/>
    </location>
</feature>
<keyword evidence="3" id="KW-1185">Reference proteome</keyword>
<dbReference type="Proteomes" id="UP000184499">
    <property type="component" value="Unassembled WGS sequence"/>
</dbReference>
<sequence length="332" mass="34774">MAATNFSNPDSLDVLTSMVNQTLIETGRFFKTGGSMQSRAQLKRSIPTAHEKFQSALDNLSEQIFIAKAFLERDYEAVQAKKAALQPVEDVVMDESTVKAEPEAAPQPSEQPVTEKDTVEPKAEPTDDALAPKPQTDANASQPNSSDQPIKAEKPEEGAAAVAAAQPVSASGDFNFDSMLADNSGTNDFDLNLDFGDDGVGNDTFLSGSNLVNVASSTNQGNGGDTNQPSSAATALPGTENTPAPAPMGGDAFDLELQKAEAYTTQAGPSEEQPFDGQGGGNMEDVMAPGESSFDDLFMENDNFGGDGAGDASLLDGDGLVNINDLDDSWFT</sequence>
<feature type="region of interest" description="Disordered" evidence="1">
    <location>
        <begin position="94"/>
        <end position="165"/>
    </location>
</feature>
<dbReference type="EMBL" id="KV878682">
    <property type="protein sequence ID" value="OJJ73752.1"/>
    <property type="molecule type" value="Genomic_DNA"/>
</dbReference>
<feature type="compositionally biased region" description="Polar residues" evidence="1">
    <location>
        <begin position="216"/>
        <end position="233"/>
    </location>
</feature>
<evidence type="ECO:0000313" key="3">
    <source>
        <dbReference type="Proteomes" id="UP000184499"/>
    </source>
</evidence>
<reference evidence="3" key="1">
    <citation type="journal article" date="2017" name="Genome Biol.">
        <title>Comparative genomics reveals high biological diversity and specific adaptations in the industrially and medically important fungal genus Aspergillus.</title>
        <authorList>
            <person name="de Vries R.P."/>
            <person name="Riley R."/>
            <person name="Wiebenga A."/>
            <person name="Aguilar-Osorio G."/>
            <person name="Amillis S."/>
            <person name="Uchima C.A."/>
            <person name="Anderluh G."/>
            <person name="Asadollahi M."/>
            <person name="Askin M."/>
            <person name="Barry K."/>
            <person name="Battaglia E."/>
            <person name="Bayram O."/>
            <person name="Benocci T."/>
            <person name="Braus-Stromeyer S.A."/>
            <person name="Caldana C."/>
            <person name="Canovas D."/>
            <person name="Cerqueira G.C."/>
            <person name="Chen F."/>
            <person name="Chen W."/>
            <person name="Choi C."/>
            <person name="Clum A."/>
            <person name="Dos Santos R.A."/>
            <person name="Damasio A.R."/>
            <person name="Diallinas G."/>
            <person name="Emri T."/>
            <person name="Fekete E."/>
            <person name="Flipphi M."/>
            <person name="Freyberg S."/>
            <person name="Gallo A."/>
            <person name="Gournas C."/>
            <person name="Habgood R."/>
            <person name="Hainaut M."/>
            <person name="Harispe M.L."/>
            <person name="Henrissat B."/>
            <person name="Hilden K.S."/>
            <person name="Hope R."/>
            <person name="Hossain A."/>
            <person name="Karabika E."/>
            <person name="Karaffa L."/>
            <person name="Karanyi Z."/>
            <person name="Krasevec N."/>
            <person name="Kuo A."/>
            <person name="Kusch H."/>
            <person name="LaButti K."/>
            <person name="Lagendijk E.L."/>
            <person name="Lapidus A."/>
            <person name="Levasseur A."/>
            <person name="Lindquist E."/>
            <person name="Lipzen A."/>
            <person name="Logrieco A.F."/>
            <person name="MacCabe A."/>
            <person name="Maekelae M.R."/>
            <person name="Malavazi I."/>
            <person name="Melin P."/>
            <person name="Meyer V."/>
            <person name="Mielnichuk N."/>
            <person name="Miskei M."/>
            <person name="Molnar A.P."/>
            <person name="Mule G."/>
            <person name="Ngan C.Y."/>
            <person name="Orejas M."/>
            <person name="Orosz E."/>
            <person name="Ouedraogo J.P."/>
            <person name="Overkamp K.M."/>
            <person name="Park H.-S."/>
            <person name="Perrone G."/>
            <person name="Piumi F."/>
            <person name="Punt P.J."/>
            <person name="Ram A.F."/>
            <person name="Ramon A."/>
            <person name="Rauscher S."/>
            <person name="Record E."/>
            <person name="Riano-Pachon D.M."/>
            <person name="Robert V."/>
            <person name="Roehrig J."/>
            <person name="Ruller R."/>
            <person name="Salamov A."/>
            <person name="Salih N.S."/>
            <person name="Samson R.A."/>
            <person name="Sandor E."/>
            <person name="Sanguinetti M."/>
            <person name="Schuetze T."/>
            <person name="Sepcic K."/>
            <person name="Shelest E."/>
            <person name="Sherlock G."/>
            <person name="Sophianopoulou V."/>
            <person name="Squina F.M."/>
            <person name="Sun H."/>
            <person name="Susca A."/>
            <person name="Todd R.B."/>
            <person name="Tsang A."/>
            <person name="Unkles S.E."/>
            <person name="van de Wiele N."/>
            <person name="van Rossen-Uffink D."/>
            <person name="Oliveira J.V."/>
            <person name="Vesth T.C."/>
            <person name="Visser J."/>
            <person name="Yu J.-H."/>
            <person name="Zhou M."/>
            <person name="Andersen M.R."/>
            <person name="Archer D.B."/>
            <person name="Baker S.E."/>
            <person name="Benoit I."/>
            <person name="Brakhage A.A."/>
            <person name="Braus G.H."/>
            <person name="Fischer R."/>
            <person name="Frisvad J.C."/>
            <person name="Goldman G.H."/>
            <person name="Houbraken J."/>
            <person name="Oakley B."/>
            <person name="Pocsi I."/>
            <person name="Scazzocchio C."/>
            <person name="Seiboth B."/>
            <person name="vanKuyk P.A."/>
            <person name="Wortman J."/>
            <person name="Dyer P.S."/>
            <person name="Grigoriev I.V."/>
        </authorList>
    </citation>
    <scope>NUCLEOTIDE SEQUENCE [LARGE SCALE GENOMIC DNA]</scope>
    <source>
        <strain evidence="3">CBS 101740 / IMI 381727 / IBT 21946</strain>
    </source>
</reference>
<evidence type="ECO:0000256" key="1">
    <source>
        <dbReference type="SAM" id="MobiDB-lite"/>
    </source>
</evidence>
<dbReference type="VEuPathDB" id="FungiDB:ASPBRDRAFT_194673"/>
<proteinExistence type="predicted"/>
<feature type="compositionally biased region" description="Polar residues" evidence="1">
    <location>
        <begin position="136"/>
        <end position="148"/>
    </location>
</feature>
<feature type="region of interest" description="Disordered" evidence="1">
    <location>
        <begin position="216"/>
        <end position="246"/>
    </location>
</feature>
<dbReference type="AlphaFoldDB" id="A0A1L9UQ13"/>
<evidence type="ECO:0000313" key="2">
    <source>
        <dbReference type="EMBL" id="OJJ73752.1"/>
    </source>
</evidence>
<dbReference type="OrthoDB" id="5409998at2759"/>
<dbReference type="OMA" id="MGPAESN"/>